<evidence type="ECO:0000313" key="1">
    <source>
        <dbReference type="EMBL" id="KRL20351.1"/>
    </source>
</evidence>
<dbReference type="AlphaFoldDB" id="A0A0R1NJ70"/>
<accession>A0A0R1NJ70</accession>
<protein>
    <submittedName>
        <fullName evidence="1">Uncharacterized protein</fullName>
    </submittedName>
</protein>
<gene>
    <name evidence="1" type="ORF">FC98_GL001573</name>
</gene>
<proteinExistence type="predicted"/>
<name>A0A0R1NJ70_9LACO</name>
<reference evidence="1 2" key="1">
    <citation type="journal article" date="2015" name="Genome Announc.">
        <title>Expanding the biotechnology potential of lactobacilli through comparative genomics of 213 strains and associated genera.</title>
        <authorList>
            <person name="Sun Z."/>
            <person name="Harris H.M."/>
            <person name="McCann A."/>
            <person name="Guo C."/>
            <person name="Argimon S."/>
            <person name="Zhang W."/>
            <person name="Yang X."/>
            <person name="Jeffery I.B."/>
            <person name="Cooney J.C."/>
            <person name="Kagawa T.F."/>
            <person name="Liu W."/>
            <person name="Song Y."/>
            <person name="Salvetti E."/>
            <person name="Wrobel A."/>
            <person name="Rasinkangas P."/>
            <person name="Parkhill J."/>
            <person name="Rea M.C."/>
            <person name="O'Sullivan O."/>
            <person name="Ritari J."/>
            <person name="Douillard F.P."/>
            <person name="Paul Ross R."/>
            <person name="Yang R."/>
            <person name="Briner A.E."/>
            <person name="Felis G.E."/>
            <person name="de Vos W.M."/>
            <person name="Barrangou R."/>
            <person name="Klaenhammer T.R."/>
            <person name="Caufield P.W."/>
            <person name="Cui Y."/>
            <person name="Zhang H."/>
            <person name="O'Toole P.W."/>
        </authorList>
    </citation>
    <scope>NUCLEOTIDE SEQUENCE [LARGE SCALE GENOMIC DNA]</scope>
    <source>
        <strain evidence="1 2">DSM 19906</strain>
    </source>
</reference>
<organism evidence="1 2">
    <name type="scientific">Lentilactobacillus kisonensis DSM 19906 = JCM 15041</name>
    <dbReference type="NCBI Taxonomy" id="1423766"/>
    <lineage>
        <taxon>Bacteria</taxon>
        <taxon>Bacillati</taxon>
        <taxon>Bacillota</taxon>
        <taxon>Bacilli</taxon>
        <taxon>Lactobacillales</taxon>
        <taxon>Lactobacillaceae</taxon>
        <taxon>Lentilactobacillus</taxon>
    </lineage>
</organism>
<keyword evidence="2" id="KW-1185">Reference proteome</keyword>
<sequence length="78" mass="9438">MDYDLIDLGGFTRKKTEILEETPTYQRTRSVFDHRLILITEVDKKNRQVKVRSNFQWEPIGKKWRPNVSMHNDKFVNE</sequence>
<dbReference type="EMBL" id="AZEB01000029">
    <property type="protein sequence ID" value="KRL20351.1"/>
    <property type="molecule type" value="Genomic_DNA"/>
</dbReference>
<evidence type="ECO:0000313" key="2">
    <source>
        <dbReference type="Proteomes" id="UP000051439"/>
    </source>
</evidence>
<dbReference type="RefSeq" id="WP_008856705.1">
    <property type="nucleotide sequence ID" value="NZ_AZEB01000029.1"/>
</dbReference>
<comment type="caution">
    <text evidence="1">The sequence shown here is derived from an EMBL/GenBank/DDBJ whole genome shotgun (WGS) entry which is preliminary data.</text>
</comment>
<dbReference type="Proteomes" id="UP000051439">
    <property type="component" value="Unassembled WGS sequence"/>
</dbReference>
<dbReference type="PATRIC" id="fig|1423766.4.peg.1629"/>